<evidence type="ECO:0000313" key="1">
    <source>
        <dbReference type="EMBL" id="KAJ3833537.1"/>
    </source>
</evidence>
<name>A0AA38UCL8_9AGAR</name>
<proteinExistence type="predicted"/>
<dbReference type="EMBL" id="MU806676">
    <property type="protein sequence ID" value="KAJ3833537.1"/>
    <property type="molecule type" value="Genomic_DNA"/>
</dbReference>
<dbReference type="Proteomes" id="UP001163846">
    <property type="component" value="Unassembled WGS sequence"/>
</dbReference>
<comment type="caution">
    <text evidence="1">The sequence shown here is derived from an EMBL/GenBank/DDBJ whole genome shotgun (WGS) entry which is preliminary data.</text>
</comment>
<feature type="non-terminal residue" evidence="1">
    <location>
        <position position="1"/>
    </location>
</feature>
<protein>
    <submittedName>
        <fullName evidence="1">Uncharacterized protein</fullName>
    </submittedName>
</protein>
<sequence length="93" mass="10884">IPKPPGEVGRPNRGGYSLFPVLGWPKKKYDKVKLFINDLVEKHLDCTAPMSDQPLESVKKVRAQAVEKFIFLKDYRGLWVIDDFIRNHLKYRK</sequence>
<evidence type="ECO:0000313" key="2">
    <source>
        <dbReference type="Proteomes" id="UP001163846"/>
    </source>
</evidence>
<keyword evidence="2" id="KW-1185">Reference proteome</keyword>
<feature type="non-terminal residue" evidence="1">
    <location>
        <position position="93"/>
    </location>
</feature>
<reference evidence="1" key="1">
    <citation type="submission" date="2022-08" db="EMBL/GenBank/DDBJ databases">
        <authorList>
            <consortium name="DOE Joint Genome Institute"/>
            <person name="Min B."/>
            <person name="Riley R."/>
            <person name="Sierra-Patev S."/>
            <person name="Naranjo-Ortiz M."/>
            <person name="Looney B."/>
            <person name="Konkel Z."/>
            <person name="Slot J.C."/>
            <person name="Sakamoto Y."/>
            <person name="Steenwyk J.L."/>
            <person name="Rokas A."/>
            <person name="Carro J."/>
            <person name="Camarero S."/>
            <person name="Ferreira P."/>
            <person name="Molpeceres G."/>
            <person name="Ruiz-Duenas F.J."/>
            <person name="Serrano A."/>
            <person name="Henrissat B."/>
            <person name="Drula E."/>
            <person name="Hughes K.W."/>
            <person name="Mata J.L."/>
            <person name="Ishikawa N.K."/>
            <person name="Vargas-Isla R."/>
            <person name="Ushijima S."/>
            <person name="Smith C.A."/>
            <person name="Ahrendt S."/>
            <person name="Andreopoulos W."/>
            <person name="He G."/>
            <person name="Labutti K."/>
            <person name="Lipzen A."/>
            <person name="Ng V."/>
            <person name="Sandor L."/>
            <person name="Barry K."/>
            <person name="Martinez A.T."/>
            <person name="Xiao Y."/>
            <person name="Gibbons J.G."/>
            <person name="Terashima K."/>
            <person name="Hibbett D.S."/>
            <person name="Grigoriev I.V."/>
        </authorList>
    </citation>
    <scope>NUCLEOTIDE SEQUENCE</scope>
    <source>
        <strain evidence="1">TFB9207</strain>
    </source>
</reference>
<gene>
    <name evidence="1" type="ORF">F5878DRAFT_512813</name>
</gene>
<organism evidence="1 2">
    <name type="scientific">Lentinula raphanica</name>
    <dbReference type="NCBI Taxonomy" id="153919"/>
    <lineage>
        <taxon>Eukaryota</taxon>
        <taxon>Fungi</taxon>
        <taxon>Dikarya</taxon>
        <taxon>Basidiomycota</taxon>
        <taxon>Agaricomycotina</taxon>
        <taxon>Agaricomycetes</taxon>
        <taxon>Agaricomycetidae</taxon>
        <taxon>Agaricales</taxon>
        <taxon>Marasmiineae</taxon>
        <taxon>Omphalotaceae</taxon>
        <taxon>Lentinula</taxon>
    </lineage>
</organism>
<dbReference type="AlphaFoldDB" id="A0AA38UCL8"/>
<accession>A0AA38UCL8</accession>